<reference evidence="2" key="1">
    <citation type="submission" date="2017-12" db="EMBL/GenBank/DDBJ databases">
        <title>Draft genome sequence of Telmatospirillum siberiense 26-4b1T, an acidotolerant peatland alphaproteobacterium potentially involved in sulfur cycling.</title>
        <authorList>
            <person name="Hausmann B."/>
            <person name="Pjevac P."/>
            <person name="Schreck K."/>
            <person name="Herbold C.W."/>
            <person name="Daims H."/>
            <person name="Wagner M."/>
            <person name="Pester M."/>
            <person name="Loy A."/>
        </authorList>
    </citation>
    <scope>NUCLEOTIDE SEQUENCE [LARGE SCALE GENOMIC DNA]</scope>
    <source>
        <strain evidence="2">26-4b1</strain>
    </source>
</reference>
<sequence>MGFEAQKTNRIRGEKFLQTYFSGRVLDIGCGPDLVTPTAQPFDREHGDANHILDYLPPQTFDCVHSSHCLEHMEDVRNALAQWWTLVKPGGHLVLVVPDEDLYEQGYWPSIFNNDHKASFRLDKKNSWSPVSYELRELLSNLPNAEIIEIKIQDNEYDYALLRILPGPFGRFLRLLGKGTLWLHYKRRSLFQRFGLGKTGIDRVFNKIERFLGMPIAQTDGQAVAQIQAVIRKI</sequence>
<evidence type="ECO:0000313" key="1">
    <source>
        <dbReference type="EMBL" id="PKU24455.1"/>
    </source>
</evidence>
<proteinExistence type="predicted"/>
<organism evidence="1 2">
    <name type="scientific">Telmatospirillum siberiense</name>
    <dbReference type="NCBI Taxonomy" id="382514"/>
    <lineage>
        <taxon>Bacteria</taxon>
        <taxon>Pseudomonadati</taxon>
        <taxon>Pseudomonadota</taxon>
        <taxon>Alphaproteobacteria</taxon>
        <taxon>Rhodospirillales</taxon>
        <taxon>Rhodospirillaceae</taxon>
        <taxon>Telmatospirillum</taxon>
    </lineage>
</organism>
<evidence type="ECO:0008006" key="3">
    <source>
        <dbReference type="Google" id="ProtNLM"/>
    </source>
</evidence>
<evidence type="ECO:0000313" key="2">
    <source>
        <dbReference type="Proteomes" id="UP000233293"/>
    </source>
</evidence>
<name>A0A2N3PVN9_9PROT</name>
<comment type="caution">
    <text evidence="1">The sequence shown here is derived from an EMBL/GenBank/DDBJ whole genome shotgun (WGS) entry which is preliminary data.</text>
</comment>
<gene>
    <name evidence="1" type="ORF">CWS72_11445</name>
</gene>
<dbReference type="AlphaFoldDB" id="A0A2N3PVN9"/>
<dbReference type="Proteomes" id="UP000233293">
    <property type="component" value="Unassembled WGS sequence"/>
</dbReference>
<dbReference type="Pfam" id="PF13489">
    <property type="entry name" value="Methyltransf_23"/>
    <property type="match status" value="1"/>
</dbReference>
<dbReference type="CDD" id="cd02440">
    <property type="entry name" value="AdoMet_MTases"/>
    <property type="match status" value="1"/>
</dbReference>
<accession>A0A2N3PVN9</accession>
<dbReference type="OrthoDB" id="7537532at2"/>
<protein>
    <recommendedName>
        <fullName evidence="3">SAM-dependent methyltransferase</fullName>
    </recommendedName>
</protein>
<dbReference type="RefSeq" id="WP_101250741.1">
    <property type="nucleotide sequence ID" value="NZ_PIUM01000011.1"/>
</dbReference>
<keyword evidence="2" id="KW-1185">Reference proteome</keyword>
<dbReference type="Gene3D" id="3.40.50.150">
    <property type="entry name" value="Vaccinia Virus protein VP39"/>
    <property type="match status" value="1"/>
</dbReference>
<dbReference type="InterPro" id="IPR029063">
    <property type="entry name" value="SAM-dependent_MTases_sf"/>
</dbReference>
<dbReference type="PANTHER" id="PTHR43861">
    <property type="entry name" value="TRANS-ACONITATE 2-METHYLTRANSFERASE-RELATED"/>
    <property type="match status" value="1"/>
</dbReference>
<dbReference type="SUPFAM" id="SSF53335">
    <property type="entry name" value="S-adenosyl-L-methionine-dependent methyltransferases"/>
    <property type="match status" value="1"/>
</dbReference>
<dbReference type="EMBL" id="PIUM01000011">
    <property type="protein sequence ID" value="PKU24455.1"/>
    <property type="molecule type" value="Genomic_DNA"/>
</dbReference>